<dbReference type="Pfam" id="PF13252">
    <property type="entry name" value="Phage_capsid_3"/>
    <property type="match status" value="1"/>
</dbReference>
<dbReference type="EMBL" id="AAYLMQ010000033">
    <property type="protein sequence ID" value="EGY2378201.1"/>
    <property type="molecule type" value="Genomic_DNA"/>
</dbReference>
<organism evidence="1">
    <name type="scientific">Acinetobacter baumannii</name>
    <dbReference type="NCBI Taxonomy" id="470"/>
    <lineage>
        <taxon>Bacteria</taxon>
        <taxon>Pseudomonadati</taxon>
        <taxon>Pseudomonadota</taxon>
        <taxon>Gammaproteobacteria</taxon>
        <taxon>Moraxellales</taxon>
        <taxon>Moraxellaceae</taxon>
        <taxon>Acinetobacter</taxon>
        <taxon>Acinetobacter calcoaceticus/baumannii complex</taxon>
    </lineage>
</organism>
<sequence>MTNASNIPFGSKLAKKHFAGALFASTCQKSWWVKNMIENANRTDKGAQMANAPVVVLNDLTKGEGDAVSYDIYMQITGTPTFGDDNLEGNLETLDAFSDEITINQVRHGVDIGGRMSNKRTVNDNRAVAKAKLTEWFANFFDEACHMELAGKRGINPFLMPKGVNYAVRDTHTFSDYDKDHIFYGGQANSKATLQASDTFGLNILDEAIVAAQTEGGDADKKVRITPLDKNGEDTFIALIHPYQAHDLRKDAGTAGWLEIQKAAAGADGQNSPLFKNKLGAYRDIYIKQHKKVVLDDTYGAGGNVQAARAALLGRQSLVVAFGNASSANLRADWTEKTVDVDDNKHVISGRMMFNVKRPRFDDKDVNSFALDTAATKPKKS</sequence>
<reference evidence="1" key="1">
    <citation type="submission" date="2020-12" db="EMBL/GenBank/DDBJ databases">
        <authorList>
            <consortium name="Clinical and Environmental Microbiology Branch: Whole genome sequencing antimicrobial resistance pathogens in the healthcare setting"/>
        </authorList>
    </citation>
    <scope>NUCLEOTIDE SEQUENCE</scope>
    <source>
        <strain evidence="1">2018HL-00813</strain>
    </source>
</reference>
<evidence type="ECO:0000313" key="1">
    <source>
        <dbReference type="EMBL" id="EGY2378201.1"/>
    </source>
</evidence>
<dbReference type="NCBIfam" id="TIGR04387">
    <property type="entry name" value="capsid_maj_N4"/>
    <property type="match status" value="1"/>
</dbReference>
<dbReference type="InterPro" id="IPR025267">
    <property type="entry name" value="ORF017-like"/>
</dbReference>
<name>A0A9P2P8B7_ACIBA</name>
<comment type="caution">
    <text evidence="1">The sequence shown here is derived from an EMBL/GenBank/DDBJ whole genome shotgun (WGS) entry which is preliminary data.</text>
</comment>
<dbReference type="RefSeq" id="WP_000180214.1">
    <property type="nucleotide sequence ID" value="NZ_CACSGU010000031.1"/>
</dbReference>
<protein>
    <submittedName>
        <fullName evidence="1">N4-gp56 family major capsid protein</fullName>
    </submittedName>
</protein>
<proteinExistence type="predicted"/>
<gene>
    <name evidence="1" type="ORF">JHZ39_002605</name>
</gene>
<accession>A0A9P2P8B7</accession>
<dbReference type="AlphaFoldDB" id="A0A9P2P8B7"/>